<dbReference type="EMBL" id="JABTTQ020000007">
    <property type="protein sequence ID" value="KAK6151521.1"/>
    <property type="molecule type" value="Genomic_DNA"/>
</dbReference>
<keyword evidence="6" id="KW-0378">Hydrolase</keyword>
<dbReference type="Pfam" id="PF13359">
    <property type="entry name" value="DDE_Tnp_4"/>
    <property type="match status" value="1"/>
</dbReference>
<name>A0ABR0WW56_REHGL</name>
<evidence type="ECO:0000256" key="1">
    <source>
        <dbReference type="ARBA" id="ARBA00001968"/>
    </source>
</evidence>
<keyword evidence="5" id="KW-0479">Metal-binding</keyword>
<keyword evidence="7" id="KW-0539">Nucleus</keyword>
<dbReference type="Pfam" id="PF26138">
    <property type="entry name" value="DUF8040"/>
    <property type="match status" value="1"/>
</dbReference>
<comment type="caution">
    <text evidence="11">The sequence shown here is derived from an EMBL/GenBank/DDBJ whole genome shotgun (WGS) entry which is preliminary data.</text>
</comment>
<keyword evidence="8" id="KW-1133">Transmembrane helix</keyword>
<evidence type="ECO:0000256" key="4">
    <source>
        <dbReference type="ARBA" id="ARBA00022722"/>
    </source>
</evidence>
<evidence type="ECO:0000259" key="9">
    <source>
        <dbReference type="Pfam" id="PF13359"/>
    </source>
</evidence>
<protein>
    <recommendedName>
        <fullName evidence="13">DDE Tnp4 domain-containing protein</fullName>
    </recommendedName>
</protein>
<dbReference type="Proteomes" id="UP001318860">
    <property type="component" value="Unassembled WGS sequence"/>
</dbReference>
<dbReference type="InterPro" id="IPR058353">
    <property type="entry name" value="DUF8040"/>
</dbReference>
<evidence type="ECO:0000259" key="10">
    <source>
        <dbReference type="Pfam" id="PF26138"/>
    </source>
</evidence>
<accession>A0ABR0WW56</accession>
<evidence type="ECO:0000313" key="12">
    <source>
        <dbReference type="Proteomes" id="UP001318860"/>
    </source>
</evidence>
<evidence type="ECO:0000256" key="5">
    <source>
        <dbReference type="ARBA" id="ARBA00022723"/>
    </source>
</evidence>
<comment type="cofactor">
    <cofactor evidence="1">
        <name>a divalent metal cation</name>
        <dbReference type="ChEBI" id="CHEBI:60240"/>
    </cofactor>
</comment>
<feature type="domain" description="DUF8040" evidence="10">
    <location>
        <begin position="62"/>
        <end position="149"/>
    </location>
</feature>
<dbReference type="InterPro" id="IPR045249">
    <property type="entry name" value="HARBI1-like"/>
</dbReference>
<organism evidence="11 12">
    <name type="scientific">Rehmannia glutinosa</name>
    <name type="common">Chinese foxglove</name>
    <dbReference type="NCBI Taxonomy" id="99300"/>
    <lineage>
        <taxon>Eukaryota</taxon>
        <taxon>Viridiplantae</taxon>
        <taxon>Streptophyta</taxon>
        <taxon>Embryophyta</taxon>
        <taxon>Tracheophyta</taxon>
        <taxon>Spermatophyta</taxon>
        <taxon>Magnoliopsida</taxon>
        <taxon>eudicotyledons</taxon>
        <taxon>Gunneridae</taxon>
        <taxon>Pentapetalae</taxon>
        <taxon>asterids</taxon>
        <taxon>lamiids</taxon>
        <taxon>Lamiales</taxon>
        <taxon>Orobanchaceae</taxon>
        <taxon>Rehmannieae</taxon>
        <taxon>Rehmannia</taxon>
    </lineage>
</organism>
<comment type="similarity">
    <text evidence="3">Belongs to the HARBI1 family.</text>
</comment>
<dbReference type="PANTHER" id="PTHR22930:SF281">
    <property type="entry name" value="NUCLEASE"/>
    <property type="match status" value="1"/>
</dbReference>
<evidence type="ECO:0000256" key="3">
    <source>
        <dbReference type="ARBA" id="ARBA00006958"/>
    </source>
</evidence>
<gene>
    <name evidence="11" type="ORF">DH2020_014156</name>
</gene>
<comment type="subcellular location">
    <subcellularLocation>
        <location evidence="2">Nucleus</location>
    </subcellularLocation>
</comment>
<evidence type="ECO:0008006" key="13">
    <source>
        <dbReference type="Google" id="ProtNLM"/>
    </source>
</evidence>
<dbReference type="PANTHER" id="PTHR22930">
    <property type="match status" value="1"/>
</dbReference>
<evidence type="ECO:0000256" key="2">
    <source>
        <dbReference type="ARBA" id="ARBA00004123"/>
    </source>
</evidence>
<sequence>MDTDERVAVLLGVEEVLNLIKLIVILVGVYRRRVRANRSGVKERLAQQAYSMIDRVPNQIDHMRELVDVSDITCIENLRMDRHAFCRLCFLLENVGGLARTRHVQISEQVAIFLSVLAHHKKTRIVKFDFKRSGFTISKHFNRVLHALLCLYNLFLFNPDPVDDTWDDDRWKWFKGCLGALDGTYINVRVALSDKARYRNRKGNVSSTSLQRCDQKMLFTYVLSGWEGSAADSRVFRDAVARPNGLRVPTGKIYLCDCGYTNGPGFLAPYRGVRYHLDEWGAGRSAPQNSRELFNLRHSKARNVIERTFGLLNQRWAILRSNAFYPIKTQNRIIMGCCLLHNFIRTTMSRDPLEDEVPDLYTDPSNTHNDDQEYVDQVESSPMWTNWRDELAMSMYNEWRGSRSA</sequence>
<feature type="transmembrane region" description="Helical" evidence="8">
    <location>
        <begin position="6"/>
        <end position="30"/>
    </location>
</feature>
<reference evidence="11 12" key="1">
    <citation type="journal article" date="2021" name="Comput. Struct. Biotechnol. J.">
        <title>De novo genome assembly of the potent medicinal plant Rehmannia glutinosa using nanopore technology.</title>
        <authorList>
            <person name="Ma L."/>
            <person name="Dong C."/>
            <person name="Song C."/>
            <person name="Wang X."/>
            <person name="Zheng X."/>
            <person name="Niu Y."/>
            <person name="Chen S."/>
            <person name="Feng W."/>
        </authorList>
    </citation>
    <scope>NUCLEOTIDE SEQUENCE [LARGE SCALE GENOMIC DNA]</scope>
    <source>
        <strain evidence="11">DH-2019</strain>
    </source>
</reference>
<keyword evidence="4" id="KW-0540">Nuclease</keyword>
<keyword evidence="8" id="KW-0472">Membrane</keyword>
<evidence type="ECO:0000256" key="6">
    <source>
        <dbReference type="ARBA" id="ARBA00022801"/>
    </source>
</evidence>
<feature type="domain" description="DDE Tnp4" evidence="9">
    <location>
        <begin position="181"/>
        <end position="342"/>
    </location>
</feature>
<evidence type="ECO:0000256" key="8">
    <source>
        <dbReference type="SAM" id="Phobius"/>
    </source>
</evidence>
<keyword evidence="8" id="KW-0812">Transmembrane</keyword>
<dbReference type="InterPro" id="IPR027806">
    <property type="entry name" value="HARBI1_dom"/>
</dbReference>
<evidence type="ECO:0000313" key="11">
    <source>
        <dbReference type="EMBL" id="KAK6151521.1"/>
    </source>
</evidence>
<proteinExistence type="inferred from homology"/>
<evidence type="ECO:0000256" key="7">
    <source>
        <dbReference type="ARBA" id="ARBA00023242"/>
    </source>
</evidence>
<keyword evidence="12" id="KW-1185">Reference proteome</keyword>